<sequence length="560" mass="62476">MDIVKKTRDVALSYLYKPSTRTYDSSILSDYLDRRVKVHPEREAVVLYSEAGERSSLTFRQYHDKSIKVAAGLLRSGLTHGQRALLVAPNTLEFIILQMACARIGVFVLFVKYGASPDEVIQMAAKYKCRAIIVQSSESGQSYGQDVVKAFLRDVPEENAPDATLFICVSFYGGPNTISYDTLTTPRPDVISDLEKTAVWSVQSKVQMEDPLLGMMTSGSTGKPKVVALNHFQFIQATFATAELAEMSEGSRFLNERPFPWAGSVGIGINFIAVIGITLVSMDPEISVKKGDAQLVRKILQDEKCTHVLTMPYMMYDFIKSEDAQQYDLSSLQFAMTGGQPILQESAVAFLEKNPTFKLIQAYGGTSFGYLEVGSDIEIKLVDENQRVVPRGTTGELWVRGPMVFIGYLDNLEGTSRSLTPLRWYKTGDLMVMNDHGQVHIVGRISETIKRATVKIHPAEIEHVLVRHPLVLQAYVVGVPDVRLYEELCACVQLNENEIADVDQMKEIEAWCAETFLPGPDGLTLAPRYFLSFREFPKTGNGKINRRELKTLAIKQLAQP</sequence>
<dbReference type="Gene3D" id="3.40.50.12780">
    <property type="entry name" value="N-terminal domain of ligase-like"/>
    <property type="match status" value="1"/>
</dbReference>
<protein>
    <submittedName>
        <fullName evidence="4">Acyl-CoA synthetase family member 2, mitochondrial</fullName>
    </submittedName>
</protein>
<name>A0A1S3GYQ1_LINAN</name>
<dbReference type="Pfam" id="PF00501">
    <property type="entry name" value="AMP-binding"/>
    <property type="match status" value="1"/>
</dbReference>
<dbReference type="Pfam" id="PF13193">
    <property type="entry name" value="AMP-binding_C"/>
    <property type="match status" value="1"/>
</dbReference>
<dbReference type="PANTHER" id="PTHR42814">
    <property type="entry name" value="AMP-BINDING DOMAIN-CONTAINING PROTEIN"/>
    <property type="match status" value="1"/>
</dbReference>
<dbReference type="GeneID" id="106150487"/>
<accession>A0A1S3GYQ1</accession>
<dbReference type="STRING" id="7574.A0A1S3GYQ1"/>
<feature type="domain" description="AMP-dependent synthetase/ligase" evidence="1">
    <location>
        <begin position="32"/>
        <end position="366"/>
    </location>
</feature>
<dbReference type="Gene3D" id="3.30.300.30">
    <property type="match status" value="1"/>
</dbReference>
<dbReference type="PANTHER" id="PTHR42814:SF3">
    <property type="entry name" value="BETA-N-ACETYLHEXOSAMINIDASE"/>
    <property type="match status" value="1"/>
</dbReference>
<gene>
    <name evidence="4" type="primary">LOC106150487</name>
</gene>
<dbReference type="InterPro" id="IPR025110">
    <property type="entry name" value="AMP-bd_C"/>
</dbReference>
<evidence type="ECO:0000259" key="2">
    <source>
        <dbReference type="Pfam" id="PF13193"/>
    </source>
</evidence>
<evidence type="ECO:0000259" key="1">
    <source>
        <dbReference type="Pfam" id="PF00501"/>
    </source>
</evidence>
<dbReference type="InterPro" id="IPR045851">
    <property type="entry name" value="AMP-bd_C_sf"/>
</dbReference>
<proteinExistence type="predicted"/>
<dbReference type="KEGG" id="lak:106150487"/>
<dbReference type="AlphaFoldDB" id="A0A1S3GYQ1"/>
<dbReference type="InterPro" id="IPR042099">
    <property type="entry name" value="ANL_N_sf"/>
</dbReference>
<evidence type="ECO:0000313" key="3">
    <source>
        <dbReference type="Proteomes" id="UP000085678"/>
    </source>
</evidence>
<keyword evidence="3" id="KW-1185">Reference proteome</keyword>
<dbReference type="InParanoid" id="A0A1S3GYQ1"/>
<organism evidence="3 4">
    <name type="scientific">Lingula anatina</name>
    <name type="common">Brachiopod</name>
    <name type="synonym">Lingula unguis</name>
    <dbReference type="NCBI Taxonomy" id="7574"/>
    <lineage>
        <taxon>Eukaryota</taxon>
        <taxon>Metazoa</taxon>
        <taxon>Spiralia</taxon>
        <taxon>Lophotrochozoa</taxon>
        <taxon>Brachiopoda</taxon>
        <taxon>Linguliformea</taxon>
        <taxon>Lingulata</taxon>
        <taxon>Lingulida</taxon>
        <taxon>Linguloidea</taxon>
        <taxon>Lingulidae</taxon>
        <taxon>Lingula</taxon>
    </lineage>
</organism>
<feature type="domain" description="AMP-binding enzyme C-terminal" evidence="2">
    <location>
        <begin position="460"/>
        <end position="543"/>
    </location>
</feature>
<dbReference type="RefSeq" id="XP_013378792.1">
    <property type="nucleotide sequence ID" value="XM_013523338.1"/>
</dbReference>
<evidence type="ECO:0000313" key="4">
    <source>
        <dbReference type="RefSeq" id="XP_013378792.1"/>
    </source>
</evidence>
<dbReference type="OrthoDB" id="10253869at2759"/>
<reference evidence="4" key="1">
    <citation type="submission" date="2025-08" db="UniProtKB">
        <authorList>
            <consortium name="RefSeq"/>
        </authorList>
    </citation>
    <scope>IDENTIFICATION</scope>
    <source>
        <tissue evidence="4">Gonads</tissue>
    </source>
</reference>
<dbReference type="CDD" id="cd04433">
    <property type="entry name" value="AFD_class_I"/>
    <property type="match status" value="1"/>
</dbReference>
<dbReference type="InterPro" id="IPR000873">
    <property type="entry name" value="AMP-dep_synth/lig_dom"/>
</dbReference>
<dbReference type="SUPFAM" id="SSF56801">
    <property type="entry name" value="Acetyl-CoA synthetase-like"/>
    <property type="match status" value="1"/>
</dbReference>
<dbReference type="Proteomes" id="UP000085678">
    <property type="component" value="Unplaced"/>
</dbReference>